<feature type="transmembrane region" description="Helical" evidence="2">
    <location>
        <begin position="77"/>
        <end position="97"/>
    </location>
</feature>
<accession>A0A4Q4ZHT3</accession>
<gene>
    <name evidence="3" type="ORF">EKO23_07180</name>
</gene>
<sequence>MPPQRTAPEAETDRLDGSPAPPPREPGPPDAPASPDPAGRPEGAGSRPRSRSSGLRVVTIPDAANPSFAGESSRRRWLFLTVLLVVALVAVGAMLLVRGPETDGPSAGGSPVPPAPERLAPDTSYVATRVREDGDLVVQHWIRSRDPVYGLTLAVPSTGADRQGTAHGVELFADGRRVPGPRTVTGQPAHYFALGATHVYVRYRLRGALERSTSAPGRALARTTALRVDLTRSLASVRQAIGGAKVLAGACTPRVTDIGFRPVPCGAPVGDGWSVDLSGQHVNDAVTVQLDLR</sequence>
<dbReference type="EMBL" id="SDKM01000008">
    <property type="protein sequence ID" value="RYP87051.1"/>
    <property type="molecule type" value="Genomic_DNA"/>
</dbReference>
<dbReference type="Proteomes" id="UP000295198">
    <property type="component" value="Unassembled WGS sequence"/>
</dbReference>
<feature type="compositionally biased region" description="Low complexity" evidence="1">
    <location>
        <begin position="36"/>
        <end position="54"/>
    </location>
</feature>
<protein>
    <submittedName>
        <fullName evidence="3">Uncharacterized protein</fullName>
    </submittedName>
</protein>
<keyword evidence="2" id="KW-0812">Transmembrane</keyword>
<comment type="caution">
    <text evidence="3">The sequence shown here is derived from an EMBL/GenBank/DDBJ whole genome shotgun (WGS) entry which is preliminary data.</text>
</comment>
<evidence type="ECO:0000256" key="1">
    <source>
        <dbReference type="SAM" id="MobiDB-lite"/>
    </source>
</evidence>
<feature type="compositionally biased region" description="Pro residues" evidence="1">
    <location>
        <begin position="19"/>
        <end position="35"/>
    </location>
</feature>
<keyword evidence="2" id="KW-0472">Membrane</keyword>
<name>A0A4Q4ZHT3_9ACTN</name>
<evidence type="ECO:0000313" key="3">
    <source>
        <dbReference type="EMBL" id="RYP87051.1"/>
    </source>
</evidence>
<dbReference type="AlphaFoldDB" id="A0A4Q4ZHT3"/>
<proteinExistence type="predicted"/>
<feature type="region of interest" description="Disordered" evidence="1">
    <location>
        <begin position="1"/>
        <end position="58"/>
    </location>
</feature>
<reference evidence="3 4" key="1">
    <citation type="submission" date="2019-01" db="EMBL/GenBank/DDBJ databases">
        <title>Nocardioides guangzhouensis sp. nov., an actinobacterium isolated from soil.</title>
        <authorList>
            <person name="Fu Y."/>
            <person name="Cai Y."/>
            <person name="Lin Z."/>
            <person name="Chen P."/>
        </authorList>
    </citation>
    <scope>NUCLEOTIDE SEQUENCE [LARGE SCALE GENOMIC DNA]</scope>
    <source>
        <strain evidence="3 4">130</strain>
    </source>
</reference>
<evidence type="ECO:0000313" key="4">
    <source>
        <dbReference type="Proteomes" id="UP000295198"/>
    </source>
</evidence>
<keyword evidence="4" id="KW-1185">Reference proteome</keyword>
<dbReference type="OrthoDB" id="3787903at2"/>
<evidence type="ECO:0000256" key="2">
    <source>
        <dbReference type="SAM" id="Phobius"/>
    </source>
</evidence>
<keyword evidence="2" id="KW-1133">Transmembrane helix</keyword>
<organism evidence="3 4">
    <name type="scientific">Nocardioides guangzhouensis</name>
    <dbReference type="NCBI Taxonomy" id="2497878"/>
    <lineage>
        <taxon>Bacteria</taxon>
        <taxon>Bacillati</taxon>
        <taxon>Actinomycetota</taxon>
        <taxon>Actinomycetes</taxon>
        <taxon>Propionibacteriales</taxon>
        <taxon>Nocardioidaceae</taxon>
        <taxon>Nocardioides</taxon>
    </lineage>
</organism>
<dbReference type="RefSeq" id="WP_134715659.1">
    <property type="nucleotide sequence ID" value="NZ_SDKM01000008.1"/>
</dbReference>